<dbReference type="Proteomes" id="UP000316008">
    <property type="component" value="Unassembled WGS sequence"/>
</dbReference>
<sequence length="191" mass="22460">MQVTKQILLGSAENDRRSQKVLYEYCYRQFIRLCMRYYSNHEDARHALNNGFLKIVNGLQNVDLDELNFAAWAKRIIVNTLIDEYRKNKNHNRVIVAKETESELANSAEKVENLGSLELNYQEILDLLKTIPPISAHVFTLYVIDGYNHKEIGELLEISEGTSKWHLSTARKLLRDRLELMENRYEKRFVI</sequence>
<keyword evidence="8" id="KW-1185">Reference proteome</keyword>
<evidence type="ECO:0000256" key="4">
    <source>
        <dbReference type="ARBA" id="ARBA00023163"/>
    </source>
</evidence>
<dbReference type="GO" id="GO:0006352">
    <property type="term" value="P:DNA-templated transcription initiation"/>
    <property type="evidence" value="ECO:0007669"/>
    <property type="project" value="InterPro"/>
</dbReference>
<dbReference type="Pfam" id="PF08281">
    <property type="entry name" value="Sigma70_r4_2"/>
    <property type="match status" value="1"/>
</dbReference>
<feature type="domain" description="RNA polymerase sigma factor 70 region 4 type 2" evidence="6">
    <location>
        <begin position="122"/>
        <end position="174"/>
    </location>
</feature>
<dbReference type="Pfam" id="PF04542">
    <property type="entry name" value="Sigma70_r2"/>
    <property type="match status" value="1"/>
</dbReference>
<dbReference type="InterPro" id="IPR013325">
    <property type="entry name" value="RNA_pol_sigma_r2"/>
</dbReference>
<comment type="similarity">
    <text evidence="1">Belongs to the sigma-70 factor family. ECF subfamily.</text>
</comment>
<feature type="domain" description="RNA polymerase sigma-70 region 2" evidence="5">
    <location>
        <begin position="22"/>
        <end position="89"/>
    </location>
</feature>
<dbReference type="PANTHER" id="PTHR43133:SF46">
    <property type="entry name" value="RNA POLYMERASE SIGMA-70 FACTOR ECF SUBFAMILY"/>
    <property type="match status" value="1"/>
</dbReference>
<dbReference type="AlphaFoldDB" id="A0A556MP63"/>
<name>A0A556MP63_9FLAO</name>
<proteinExistence type="inferred from homology"/>
<dbReference type="InterPro" id="IPR013249">
    <property type="entry name" value="RNA_pol_sigma70_r4_t2"/>
</dbReference>
<evidence type="ECO:0000256" key="2">
    <source>
        <dbReference type="ARBA" id="ARBA00023015"/>
    </source>
</evidence>
<evidence type="ECO:0000259" key="6">
    <source>
        <dbReference type="Pfam" id="PF08281"/>
    </source>
</evidence>
<dbReference type="GO" id="GO:0003677">
    <property type="term" value="F:DNA binding"/>
    <property type="evidence" value="ECO:0007669"/>
    <property type="project" value="InterPro"/>
</dbReference>
<evidence type="ECO:0000313" key="7">
    <source>
        <dbReference type="EMBL" id="TSJ41635.1"/>
    </source>
</evidence>
<dbReference type="Gene3D" id="1.10.1740.10">
    <property type="match status" value="1"/>
</dbReference>
<comment type="caution">
    <text evidence="7">The sequence shown here is derived from an EMBL/GenBank/DDBJ whole genome shotgun (WGS) entry which is preliminary data.</text>
</comment>
<dbReference type="PANTHER" id="PTHR43133">
    <property type="entry name" value="RNA POLYMERASE ECF-TYPE SIGMA FACTO"/>
    <property type="match status" value="1"/>
</dbReference>
<dbReference type="Gene3D" id="1.10.10.10">
    <property type="entry name" value="Winged helix-like DNA-binding domain superfamily/Winged helix DNA-binding domain"/>
    <property type="match status" value="1"/>
</dbReference>
<organism evidence="7 8">
    <name type="scientific">Fluviicola chungangensis</name>
    <dbReference type="NCBI Taxonomy" id="2597671"/>
    <lineage>
        <taxon>Bacteria</taxon>
        <taxon>Pseudomonadati</taxon>
        <taxon>Bacteroidota</taxon>
        <taxon>Flavobacteriia</taxon>
        <taxon>Flavobacteriales</taxon>
        <taxon>Crocinitomicaceae</taxon>
        <taxon>Fluviicola</taxon>
    </lineage>
</organism>
<evidence type="ECO:0000313" key="8">
    <source>
        <dbReference type="Proteomes" id="UP000316008"/>
    </source>
</evidence>
<evidence type="ECO:0000256" key="3">
    <source>
        <dbReference type="ARBA" id="ARBA00023082"/>
    </source>
</evidence>
<dbReference type="RefSeq" id="WP_144333893.1">
    <property type="nucleotide sequence ID" value="NZ_VLPL01000007.1"/>
</dbReference>
<dbReference type="NCBIfam" id="TIGR02937">
    <property type="entry name" value="sigma70-ECF"/>
    <property type="match status" value="1"/>
</dbReference>
<keyword evidence="2" id="KW-0805">Transcription regulation</keyword>
<dbReference type="InterPro" id="IPR013324">
    <property type="entry name" value="RNA_pol_sigma_r3/r4-like"/>
</dbReference>
<keyword evidence="3" id="KW-0731">Sigma factor</keyword>
<evidence type="ECO:0000259" key="5">
    <source>
        <dbReference type="Pfam" id="PF04542"/>
    </source>
</evidence>
<dbReference type="GO" id="GO:0016987">
    <property type="term" value="F:sigma factor activity"/>
    <property type="evidence" value="ECO:0007669"/>
    <property type="project" value="UniProtKB-KW"/>
</dbReference>
<protein>
    <submittedName>
        <fullName evidence="7">RNA polymerase sigma factor</fullName>
    </submittedName>
</protein>
<evidence type="ECO:0000256" key="1">
    <source>
        <dbReference type="ARBA" id="ARBA00010641"/>
    </source>
</evidence>
<dbReference type="SUPFAM" id="SSF88659">
    <property type="entry name" value="Sigma3 and sigma4 domains of RNA polymerase sigma factors"/>
    <property type="match status" value="1"/>
</dbReference>
<keyword evidence="4" id="KW-0804">Transcription</keyword>
<accession>A0A556MP63</accession>
<dbReference type="InterPro" id="IPR007627">
    <property type="entry name" value="RNA_pol_sigma70_r2"/>
</dbReference>
<dbReference type="InterPro" id="IPR014284">
    <property type="entry name" value="RNA_pol_sigma-70_dom"/>
</dbReference>
<dbReference type="SUPFAM" id="SSF88946">
    <property type="entry name" value="Sigma2 domain of RNA polymerase sigma factors"/>
    <property type="match status" value="1"/>
</dbReference>
<dbReference type="InterPro" id="IPR036388">
    <property type="entry name" value="WH-like_DNA-bd_sf"/>
</dbReference>
<reference evidence="7 8" key="1">
    <citation type="submission" date="2019-07" db="EMBL/GenBank/DDBJ databases">
        <authorList>
            <person name="Huq M.A."/>
        </authorList>
    </citation>
    <scope>NUCLEOTIDE SEQUENCE [LARGE SCALE GENOMIC DNA]</scope>
    <source>
        <strain evidence="7 8">MAH-3</strain>
    </source>
</reference>
<dbReference type="InterPro" id="IPR039425">
    <property type="entry name" value="RNA_pol_sigma-70-like"/>
</dbReference>
<gene>
    <name evidence="7" type="ORF">FO442_14340</name>
</gene>
<dbReference type="OrthoDB" id="1056775at2"/>
<dbReference type="EMBL" id="VLPL01000007">
    <property type="protein sequence ID" value="TSJ41635.1"/>
    <property type="molecule type" value="Genomic_DNA"/>
</dbReference>